<dbReference type="AlphaFoldDB" id="A0A420N4S9"/>
<protein>
    <recommendedName>
        <fullName evidence="1">Protein kinase domain-containing protein</fullName>
    </recommendedName>
</protein>
<dbReference type="PROSITE" id="PS00108">
    <property type="entry name" value="PROTEIN_KINASE_ST"/>
    <property type="match status" value="1"/>
</dbReference>
<dbReference type="GO" id="GO:0004674">
    <property type="term" value="F:protein serine/threonine kinase activity"/>
    <property type="evidence" value="ECO:0007669"/>
    <property type="project" value="TreeGrafter"/>
</dbReference>
<proteinExistence type="predicted"/>
<reference evidence="2 3" key="1">
    <citation type="journal article" date="2018" name="Sci. Rep.">
        <title>Characterisation of pathogen-specific regions and novel effector candidates in Fusarium oxysporum f. sp. cepae.</title>
        <authorList>
            <person name="Armitage A.D."/>
            <person name="Taylor A."/>
            <person name="Sobczyk M.K."/>
            <person name="Baxter L."/>
            <person name="Greenfield B.P."/>
            <person name="Bates H.J."/>
            <person name="Wilson F."/>
            <person name="Jackson A.C."/>
            <person name="Ott S."/>
            <person name="Harrison R.J."/>
            <person name="Clarkson J.P."/>
        </authorList>
    </citation>
    <scope>NUCLEOTIDE SEQUENCE [LARGE SCALE GENOMIC DNA]</scope>
    <source>
        <strain evidence="2 3">Fo_A13</strain>
    </source>
</reference>
<dbReference type="InterPro" id="IPR011009">
    <property type="entry name" value="Kinase-like_dom_sf"/>
</dbReference>
<dbReference type="EMBL" id="MRCX01000063">
    <property type="protein sequence ID" value="RKK75275.1"/>
    <property type="molecule type" value="Genomic_DNA"/>
</dbReference>
<organism evidence="2 3">
    <name type="scientific">Fusarium oxysporum</name>
    <name type="common">Fusarium vascular wilt</name>
    <dbReference type="NCBI Taxonomy" id="5507"/>
    <lineage>
        <taxon>Eukaryota</taxon>
        <taxon>Fungi</taxon>
        <taxon>Dikarya</taxon>
        <taxon>Ascomycota</taxon>
        <taxon>Pezizomycotina</taxon>
        <taxon>Sordariomycetes</taxon>
        <taxon>Hypocreomycetidae</taxon>
        <taxon>Hypocreales</taxon>
        <taxon>Nectriaceae</taxon>
        <taxon>Fusarium</taxon>
        <taxon>Fusarium oxysporum species complex</taxon>
    </lineage>
</organism>
<comment type="caution">
    <text evidence="2">The sequence shown here is derived from an EMBL/GenBank/DDBJ whole genome shotgun (WGS) entry which is preliminary data.</text>
</comment>
<sequence>MNQHRFYKAARDVPFEYIKSIGFGGVGTVDEVFGRDGSPFEGRIYARKTILLVEDPAKRDEGLREIEKEVAILREASHHHIVKLVMTYLFQDNYGIVMDPRADGHLEKSLHENTPEVADKISSWFGCLLSGVAYAHRRGIRHRDIKPHNILVKDGTVLLSDFGISMMGIGITVPTTFVGRPRARTLEYCAPEVEQGHTRGRSADVFSLGAVFLEMVTVCSYPGDSSSKLNELHGALAVGGRHSYALSARGVGEWMNSLSDAPSRPAWQPTVLEMCRRMLQGERTSRPKMDDIWSWWSCQPLSDLPPMACSCGPST</sequence>
<gene>
    <name evidence="2" type="ORF">BFJ69_g7865</name>
</gene>
<dbReference type="CDD" id="cd00180">
    <property type="entry name" value="PKc"/>
    <property type="match status" value="1"/>
</dbReference>
<dbReference type="InterPro" id="IPR053235">
    <property type="entry name" value="Ser_Thr_kinase"/>
</dbReference>
<dbReference type="InterPro" id="IPR000719">
    <property type="entry name" value="Prot_kinase_dom"/>
</dbReference>
<dbReference type="InterPro" id="IPR008271">
    <property type="entry name" value="Ser/Thr_kinase_AS"/>
</dbReference>
<feature type="domain" description="Protein kinase" evidence="1">
    <location>
        <begin position="15"/>
        <end position="302"/>
    </location>
</feature>
<dbReference type="PANTHER" id="PTHR24361:SF613">
    <property type="entry name" value="NUCLEAR RECEPTOR-BINDING PROTEIN-RELATED"/>
    <property type="match status" value="1"/>
</dbReference>
<dbReference type="PANTHER" id="PTHR24361">
    <property type="entry name" value="MITOGEN-ACTIVATED KINASE KINASE KINASE"/>
    <property type="match status" value="1"/>
</dbReference>
<name>A0A420N4S9_FUSOX</name>
<dbReference type="VEuPathDB" id="FungiDB:FOZG_17398"/>
<dbReference type="GO" id="GO:0005524">
    <property type="term" value="F:ATP binding"/>
    <property type="evidence" value="ECO:0007669"/>
    <property type="project" value="InterPro"/>
</dbReference>
<dbReference type="SUPFAM" id="SSF56112">
    <property type="entry name" value="Protein kinase-like (PK-like)"/>
    <property type="match status" value="1"/>
</dbReference>
<dbReference type="Proteomes" id="UP000285084">
    <property type="component" value="Unassembled WGS sequence"/>
</dbReference>
<dbReference type="Pfam" id="PF00069">
    <property type="entry name" value="Pkinase"/>
    <property type="match status" value="1"/>
</dbReference>
<accession>A0A420N4S9</accession>
<dbReference type="GO" id="GO:0005737">
    <property type="term" value="C:cytoplasm"/>
    <property type="evidence" value="ECO:0007669"/>
    <property type="project" value="TreeGrafter"/>
</dbReference>
<dbReference type="SMART" id="SM00220">
    <property type="entry name" value="S_TKc"/>
    <property type="match status" value="1"/>
</dbReference>
<evidence type="ECO:0000259" key="1">
    <source>
        <dbReference type="PROSITE" id="PS50011"/>
    </source>
</evidence>
<dbReference type="Gene3D" id="3.30.200.20">
    <property type="entry name" value="Phosphorylase Kinase, domain 1"/>
    <property type="match status" value="1"/>
</dbReference>
<dbReference type="Gene3D" id="1.10.510.10">
    <property type="entry name" value="Transferase(Phosphotransferase) domain 1"/>
    <property type="match status" value="1"/>
</dbReference>
<evidence type="ECO:0000313" key="3">
    <source>
        <dbReference type="Proteomes" id="UP000285084"/>
    </source>
</evidence>
<evidence type="ECO:0000313" key="2">
    <source>
        <dbReference type="EMBL" id="RKK75275.1"/>
    </source>
</evidence>
<dbReference type="PROSITE" id="PS50011">
    <property type="entry name" value="PROTEIN_KINASE_DOM"/>
    <property type="match status" value="1"/>
</dbReference>